<dbReference type="InterPro" id="IPR011010">
    <property type="entry name" value="DNA_brk_join_enz"/>
</dbReference>
<dbReference type="GO" id="GO:0003677">
    <property type="term" value="F:DNA binding"/>
    <property type="evidence" value="ECO:0007669"/>
    <property type="project" value="InterPro"/>
</dbReference>
<dbReference type="Pfam" id="PF00589">
    <property type="entry name" value="Phage_integrase"/>
    <property type="match status" value="1"/>
</dbReference>
<reference evidence="4 5" key="1">
    <citation type="submission" date="2018-06" db="EMBL/GenBank/DDBJ databases">
        <title>Draft genome sequence of Modestobacter versicolor CP153-2.</title>
        <authorList>
            <person name="Gundlapally S.R."/>
        </authorList>
    </citation>
    <scope>NUCLEOTIDE SEQUENCE [LARGE SCALE GENOMIC DNA]</scope>
    <source>
        <strain evidence="4 5">CP153-2</strain>
    </source>
</reference>
<keyword evidence="5" id="KW-1185">Reference proteome</keyword>
<dbReference type="GO" id="GO:0006310">
    <property type="term" value="P:DNA recombination"/>
    <property type="evidence" value="ECO:0007669"/>
    <property type="project" value="UniProtKB-KW"/>
</dbReference>
<feature type="region of interest" description="Disordered" evidence="2">
    <location>
        <begin position="1"/>
        <end position="41"/>
    </location>
</feature>
<accession>A0A323VTK2</accession>
<sequence>MSTSTGAPSRSVRPESRSAAMSWPVTPRSTPAPAQSAGTPAPSRCCVPTGAAWPSSGCCWGPRASTPAWCSRKLTGPRWCPDSVSQRFDRLVVRAGLPPVRLHDLRHLAASLAYRATKDLKLTRQMLGHSSTAITEQVYTSVFEDVEREAAESAAALSRVPTGRTPTPMCPPRAHPRAVWAPVVRP</sequence>
<dbReference type="RefSeq" id="WP_110551404.1">
    <property type="nucleotide sequence ID" value="NZ_QKNV01000039.1"/>
</dbReference>
<organism evidence="4 5">
    <name type="scientific">Modestobacter versicolor</name>
    <dbReference type="NCBI Taxonomy" id="429133"/>
    <lineage>
        <taxon>Bacteria</taxon>
        <taxon>Bacillati</taxon>
        <taxon>Actinomycetota</taxon>
        <taxon>Actinomycetes</taxon>
        <taxon>Geodermatophilales</taxon>
        <taxon>Geodermatophilaceae</taxon>
        <taxon>Modestobacter</taxon>
    </lineage>
</organism>
<dbReference type="Proteomes" id="UP000247602">
    <property type="component" value="Unassembled WGS sequence"/>
</dbReference>
<dbReference type="Gene3D" id="1.10.443.10">
    <property type="entry name" value="Intergrase catalytic core"/>
    <property type="match status" value="1"/>
</dbReference>
<protein>
    <recommendedName>
        <fullName evidence="3">Tyr recombinase domain-containing protein</fullName>
    </recommendedName>
</protein>
<dbReference type="OrthoDB" id="9805859at2"/>
<evidence type="ECO:0000313" key="4">
    <source>
        <dbReference type="EMBL" id="PZA22288.1"/>
    </source>
</evidence>
<dbReference type="InterPro" id="IPR013762">
    <property type="entry name" value="Integrase-like_cat_sf"/>
</dbReference>
<evidence type="ECO:0000313" key="5">
    <source>
        <dbReference type="Proteomes" id="UP000247602"/>
    </source>
</evidence>
<dbReference type="InterPro" id="IPR002104">
    <property type="entry name" value="Integrase_catalytic"/>
</dbReference>
<feature type="domain" description="Tyr recombinase" evidence="3">
    <location>
        <begin position="1"/>
        <end position="152"/>
    </location>
</feature>
<dbReference type="PROSITE" id="PS51898">
    <property type="entry name" value="TYR_RECOMBINASE"/>
    <property type="match status" value="1"/>
</dbReference>
<keyword evidence="1" id="KW-0233">DNA recombination</keyword>
<evidence type="ECO:0000259" key="3">
    <source>
        <dbReference type="PROSITE" id="PS51898"/>
    </source>
</evidence>
<evidence type="ECO:0000256" key="1">
    <source>
        <dbReference type="ARBA" id="ARBA00023172"/>
    </source>
</evidence>
<feature type="compositionally biased region" description="Polar residues" evidence="2">
    <location>
        <begin position="27"/>
        <end position="38"/>
    </location>
</feature>
<dbReference type="AlphaFoldDB" id="A0A323VTK2"/>
<dbReference type="GO" id="GO:0015074">
    <property type="term" value="P:DNA integration"/>
    <property type="evidence" value="ECO:0007669"/>
    <property type="project" value="InterPro"/>
</dbReference>
<proteinExistence type="predicted"/>
<dbReference type="SUPFAM" id="SSF56349">
    <property type="entry name" value="DNA breaking-rejoining enzymes"/>
    <property type="match status" value="1"/>
</dbReference>
<gene>
    <name evidence="4" type="ORF">DMO24_05885</name>
</gene>
<dbReference type="EMBL" id="QKNV01000039">
    <property type="protein sequence ID" value="PZA22288.1"/>
    <property type="molecule type" value="Genomic_DNA"/>
</dbReference>
<name>A0A323VTK2_9ACTN</name>
<evidence type="ECO:0000256" key="2">
    <source>
        <dbReference type="SAM" id="MobiDB-lite"/>
    </source>
</evidence>
<comment type="caution">
    <text evidence="4">The sequence shown here is derived from an EMBL/GenBank/DDBJ whole genome shotgun (WGS) entry which is preliminary data.</text>
</comment>